<protein>
    <submittedName>
        <fullName evidence="1">Uncharacterized protein</fullName>
    </submittedName>
</protein>
<name>A0A8D8M1V6_9HEMI</name>
<accession>A0A8D8M1V6</accession>
<reference evidence="1" key="1">
    <citation type="submission" date="2021-05" db="EMBL/GenBank/DDBJ databases">
        <authorList>
            <person name="Alioto T."/>
            <person name="Alioto T."/>
            <person name="Gomez Garrido J."/>
        </authorList>
    </citation>
    <scope>NUCLEOTIDE SEQUENCE</scope>
</reference>
<dbReference type="EMBL" id="HBUF01048322">
    <property type="protein sequence ID" value="CAG6620708.1"/>
    <property type="molecule type" value="Transcribed_RNA"/>
</dbReference>
<dbReference type="EMBL" id="HBUF01048319">
    <property type="protein sequence ID" value="CAG6620690.1"/>
    <property type="molecule type" value="Transcribed_RNA"/>
</dbReference>
<dbReference type="EMBL" id="HBUF01048321">
    <property type="protein sequence ID" value="CAG6620702.1"/>
    <property type="molecule type" value="Transcribed_RNA"/>
</dbReference>
<proteinExistence type="predicted"/>
<dbReference type="EMBL" id="HBUF01048320">
    <property type="protein sequence ID" value="CAG6620696.1"/>
    <property type="molecule type" value="Transcribed_RNA"/>
</dbReference>
<organism evidence="1">
    <name type="scientific">Cacopsylla melanoneura</name>
    <dbReference type="NCBI Taxonomy" id="428564"/>
    <lineage>
        <taxon>Eukaryota</taxon>
        <taxon>Metazoa</taxon>
        <taxon>Ecdysozoa</taxon>
        <taxon>Arthropoda</taxon>
        <taxon>Hexapoda</taxon>
        <taxon>Insecta</taxon>
        <taxon>Pterygota</taxon>
        <taxon>Neoptera</taxon>
        <taxon>Paraneoptera</taxon>
        <taxon>Hemiptera</taxon>
        <taxon>Sternorrhyncha</taxon>
        <taxon>Psylloidea</taxon>
        <taxon>Psyllidae</taxon>
        <taxon>Psyllinae</taxon>
        <taxon>Cacopsylla</taxon>
    </lineage>
</organism>
<dbReference type="AlphaFoldDB" id="A0A8D8M1V6"/>
<evidence type="ECO:0000313" key="1">
    <source>
        <dbReference type="EMBL" id="CAG6620690.1"/>
    </source>
</evidence>
<sequence length="128" mass="14078">MLYSVSVARVSMKTLASRFCGKLGQRSQIRSPSSFTLRRARFSGSIIVHGSRSGSIVKFRALNSKYLTKSEKESPDTSSMSLSFSFSILKQQLNISVSSPQLCFPFCSPFSGQPPSVSFLAKHGVHKH</sequence>
<dbReference type="EMBL" id="HBUF01048324">
    <property type="protein sequence ID" value="CAG6620720.1"/>
    <property type="molecule type" value="Transcribed_RNA"/>
</dbReference>
<dbReference type="EMBL" id="HBUF01048323">
    <property type="protein sequence ID" value="CAG6620714.1"/>
    <property type="molecule type" value="Transcribed_RNA"/>
</dbReference>